<evidence type="ECO:0000256" key="2">
    <source>
        <dbReference type="ARBA" id="ARBA00004123"/>
    </source>
</evidence>
<dbReference type="PROSITE" id="PS50157">
    <property type="entry name" value="ZINC_FINGER_C2H2_2"/>
    <property type="match status" value="6"/>
</dbReference>
<dbReference type="Pfam" id="PF00096">
    <property type="entry name" value="zf-C2H2"/>
    <property type="match status" value="6"/>
</dbReference>
<evidence type="ECO:0000256" key="12">
    <source>
        <dbReference type="PROSITE-ProRule" id="PRU00042"/>
    </source>
</evidence>
<evidence type="ECO:0000256" key="11">
    <source>
        <dbReference type="ARBA" id="ARBA00023242"/>
    </source>
</evidence>
<evidence type="ECO:0000256" key="4">
    <source>
        <dbReference type="ARBA" id="ARBA00022723"/>
    </source>
</evidence>
<dbReference type="Gene3D" id="6.10.140.140">
    <property type="match status" value="1"/>
</dbReference>
<feature type="domain" description="C2H2-type" evidence="13">
    <location>
        <begin position="262"/>
        <end position="289"/>
    </location>
</feature>
<dbReference type="GeneTree" id="ENSGT00940000162531"/>
<dbReference type="FunFam" id="3.30.160.60:FF:001498">
    <property type="entry name" value="Zinc finger protein 404"/>
    <property type="match status" value="1"/>
</dbReference>
<comment type="similarity">
    <text evidence="3">Belongs to the krueppel C2H2-type zinc-finger protein family.</text>
</comment>
<evidence type="ECO:0000256" key="10">
    <source>
        <dbReference type="ARBA" id="ARBA00023163"/>
    </source>
</evidence>
<dbReference type="SUPFAM" id="SSF109640">
    <property type="entry name" value="KRAB domain (Kruppel-associated box)"/>
    <property type="match status" value="1"/>
</dbReference>
<dbReference type="InterPro" id="IPR036236">
    <property type="entry name" value="Znf_C2H2_sf"/>
</dbReference>
<name>A0A2K6Q5L9_RHIRO</name>
<keyword evidence="10" id="KW-0804">Transcription</keyword>
<reference evidence="15" key="1">
    <citation type="submission" date="2025-08" db="UniProtKB">
        <authorList>
            <consortium name="Ensembl"/>
        </authorList>
    </citation>
    <scope>IDENTIFICATION</scope>
</reference>
<dbReference type="PANTHER" id="PTHR14003:SF23">
    <property type="entry name" value="ZINC FINGER PROTEIN 143"/>
    <property type="match status" value="1"/>
</dbReference>
<dbReference type="AlphaFoldDB" id="A0A2K6Q5L9"/>
<keyword evidence="6 12" id="KW-0863">Zinc-finger</keyword>
<dbReference type="GO" id="GO:0005667">
    <property type="term" value="C:transcription regulator complex"/>
    <property type="evidence" value="ECO:0007669"/>
    <property type="project" value="TreeGrafter"/>
</dbReference>
<comment type="subcellular location">
    <subcellularLocation>
        <location evidence="2">Nucleus</location>
    </subcellularLocation>
</comment>
<dbReference type="CDD" id="cd07765">
    <property type="entry name" value="KRAB_A-box"/>
    <property type="match status" value="1"/>
</dbReference>
<feature type="domain" description="C2H2-type" evidence="13">
    <location>
        <begin position="174"/>
        <end position="201"/>
    </location>
</feature>
<proteinExistence type="inferred from homology"/>
<evidence type="ECO:0000313" key="15">
    <source>
        <dbReference type="Ensembl" id="ENSRROP00000024075.1"/>
    </source>
</evidence>
<feature type="domain" description="C2H2-type" evidence="13">
    <location>
        <begin position="290"/>
        <end position="317"/>
    </location>
</feature>
<dbReference type="Ensembl" id="ENSRROT00000048285.1">
    <property type="protein sequence ID" value="ENSRROP00000024075.1"/>
    <property type="gene ID" value="ENSRROG00000035854.1"/>
</dbReference>
<dbReference type="InterPro" id="IPR036051">
    <property type="entry name" value="KRAB_dom_sf"/>
</dbReference>
<keyword evidence="4" id="KW-0479">Metal-binding</keyword>
<organism evidence="15 16">
    <name type="scientific">Rhinopithecus roxellana</name>
    <name type="common">Golden snub-nosed monkey</name>
    <name type="synonym">Pygathrix roxellana</name>
    <dbReference type="NCBI Taxonomy" id="61622"/>
    <lineage>
        <taxon>Eukaryota</taxon>
        <taxon>Metazoa</taxon>
        <taxon>Chordata</taxon>
        <taxon>Craniata</taxon>
        <taxon>Vertebrata</taxon>
        <taxon>Euteleostomi</taxon>
        <taxon>Mammalia</taxon>
        <taxon>Eutheria</taxon>
        <taxon>Euarchontoglires</taxon>
        <taxon>Primates</taxon>
        <taxon>Haplorrhini</taxon>
        <taxon>Catarrhini</taxon>
        <taxon>Cercopithecidae</taxon>
        <taxon>Colobinae</taxon>
        <taxon>Rhinopithecus</taxon>
    </lineage>
</organism>
<evidence type="ECO:0000256" key="3">
    <source>
        <dbReference type="ARBA" id="ARBA00006991"/>
    </source>
</evidence>
<comment type="function">
    <text evidence="1">May be involved in transcriptional regulation.</text>
</comment>
<evidence type="ECO:0000256" key="5">
    <source>
        <dbReference type="ARBA" id="ARBA00022737"/>
    </source>
</evidence>
<feature type="domain" description="C2H2-type" evidence="13">
    <location>
        <begin position="234"/>
        <end position="261"/>
    </location>
</feature>
<evidence type="ECO:0000259" key="13">
    <source>
        <dbReference type="PROSITE" id="PS50157"/>
    </source>
</evidence>
<evidence type="ECO:0000256" key="7">
    <source>
        <dbReference type="ARBA" id="ARBA00022833"/>
    </source>
</evidence>
<evidence type="ECO:0000256" key="6">
    <source>
        <dbReference type="ARBA" id="ARBA00022771"/>
    </source>
</evidence>
<dbReference type="PANTHER" id="PTHR14003">
    <property type="entry name" value="TRANSCRIPTIONAL REPRESSOR PROTEIN YY"/>
    <property type="match status" value="1"/>
</dbReference>
<dbReference type="GO" id="GO:0000981">
    <property type="term" value="F:DNA-binding transcription factor activity, RNA polymerase II-specific"/>
    <property type="evidence" value="ECO:0007669"/>
    <property type="project" value="TreeGrafter"/>
</dbReference>
<keyword evidence="16" id="KW-1185">Reference proteome</keyword>
<dbReference type="GO" id="GO:0031519">
    <property type="term" value="C:PcG protein complex"/>
    <property type="evidence" value="ECO:0007669"/>
    <property type="project" value="TreeGrafter"/>
</dbReference>
<dbReference type="Proteomes" id="UP000233200">
    <property type="component" value="Unplaced"/>
</dbReference>
<dbReference type="GO" id="GO:0000978">
    <property type="term" value="F:RNA polymerase II cis-regulatory region sequence-specific DNA binding"/>
    <property type="evidence" value="ECO:0007669"/>
    <property type="project" value="TreeGrafter"/>
</dbReference>
<dbReference type="FunFam" id="3.30.160.60:FF:001270">
    <property type="entry name" value="zinc finger protein 583 isoform X1"/>
    <property type="match status" value="1"/>
</dbReference>
<gene>
    <name evidence="15" type="primary">ZFP82</name>
</gene>
<accession>A0A2K6Q5L9</accession>
<reference evidence="15" key="2">
    <citation type="submission" date="2025-09" db="UniProtKB">
        <authorList>
            <consortium name="Ensembl"/>
        </authorList>
    </citation>
    <scope>IDENTIFICATION</scope>
</reference>
<dbReference type="InterPro" id="IPR001909">
    <property type="entry name" value="KRAB"/>
</dbReference>
<evidence type="ECO:0000259" key="14">
    <source>
        <dbReference type="PROSITE" id="PS50805"/>
    </source>
</evidence>
<sequence length="344" mass="40625">MCGLSFQRSVLFSDVSIDFSPEEWEYLDLEQKDLYRDVMLENYSNLVSLGCFISKPDVISLLEQGKEPWKVVRKGRRQYPDLETKYETKKLSLENDIYEINLSPWKIMERIKKHGLKGLILKHDWESTGKMEGQERPQEGYFSSVKMPSEKVSSYQKRTSVTSHQRLHFVDKPYECKECGKAFRVRQQLTFHHRIHTGEKPYECKECGMECWKAFSRYSQLISHQSIHIGVKPYDCKECGKAFRLLSQLTQHQSIHIGEKPYKCKECGKAFRLRQKLTLHQSIHTGEKPFECKECRKAFRLNSSLIQHLRIHSGEKPYECKECKKAFRQHSHLTHHLKIHNVKI</sequence>
<feature type="domain" description="C2H2-type" evidence="13">
    <location>
        <begin position="318"/>
        <end position="344"/>
    </location>
</feature>
<keyword evidence="8" id="KW-0805">Transcription regulation</keyword>
<evidence type="ECO:0000256" key="9">
    <source>
        <dbReference type="ARBA" id="ARBA00023125"/>
    </source>
</evidence>
<keyword evidence="11" id="KW-0539">Nucleus</keyword>
<feature type="domain" description="KRAB" evidence="14">
    <location>
        <begin position="10"/>
        <end position="81"/>
    </location>
</feature>
<evidence type="ECO:0000256" key="1">
    <source>
        <dbReference type="ARBA" id="ARBA00003767"/>
    </source>
</evidence>
<keyword evidence="9" id="KW-0238">DNA-binding</keyword>
<dbReference type="Pfam" id="PF01352">
    <property type="entry name" value="KRAB"/>
    <property type="match status" value="1"/>
</dbReference>
<dbReference type="FunFam" id="3.30.160.60:FF:000020">
    <property type="entry name" value="Zinc finger protein 14 homolog"/>
    <property type="match status" value="3"/>
</dbReference>
<dbReference type="SMART" id="SM00349">
    <property type="entry name" value="KRAB"/>
    <property type="match status" value="1"/>
</dbReference>
<feature type="domain" description="C2H2-type" evidence="13">
    <location>
        <begin position="202"/>
        <end position="233"/>
    </location>
</feature>
<dbReference type="GO" id="GO:0000785">
    <property type="term" value="C:chromatin"/>
    <property type="evidence" value="ECO:0007669"/>
    <property type="project" value="TreeGrafter"/>
</dbReference>
<dbReference type="GO" id="GO:0008270">
    <property type="term" value="F:zinc ion binding"/>
    <property type="evidence" value="ECO:0007669"/>
    <property type="project" value="UniProtKB-KW"/>
</dbReference>
<dbReference type="SMART" id="SM00355">
    <property type="entry name" value="ZnF_C2H2"/>
    <property type="match status" value="6"/>
</dbReference>
<keyword evidence="5" id="KW-0677">Repeat</keyword>
<dbReference type="InterPro" id="IPR013087">
    <property type="entry name" value="Znf_C2H2_type"/>
</dbReference>
<evidence type="ECO:0000256" key="8">
    <source>
        <dbReference type="ARBA" id="ARBA00023015"/>
    </source>
</evidence>
<dbReference type="SUPFAM" id="SSF57667">
    <property type="entry name" value="beta-beta-alpha zinc fingers"/>
    <property type="match status" value="4"/>
</dbReference>
<dbReference type="FunFam" id="3.30.160.60:FF:001121">
    <property type="entry name" value="zinc finger protein 3 homolog"/>
    <property type="match status" value="1"/>
</dbReference>
<dbReference type="Gene3D" id="3.30.160.60">
    <property type="entry name" value="Classic Zinc Finger"/>
    <property type="match status" value="6"/>
</dbReference>
<dbReference type="PROSITE" id="PS50805">
    <property type="entry name" value="KRAB"/>
    <property type="match status" value="1"/>
</dbReference>
<keyword evidence="7" id="KW-0862">Zinc</keyword>
<protein>
    <submittedName>
        <fullName evidence="15">ZFP82 zinc finger protein</fullName>
    </submittedName>
</protein>
<dbReference type="PROSITE" id="PS00028">
    <property type="entry name" value="ZINC_FINGER_C2H2_1"/>
    <property type="match status" value="6"/>
</dbReference>
<evidence type="ECO:0000313" key="16">
    <source>
        <dbReference type="Proteomes" id="UP000233200"/>
    </source>
</evidence>